<organism evidence="1 2">
    <name type="scientific">Leminorella grimontii</name>
    <dbReference type="NCBI Taxonomy" id="82981"/>
    <lineage>
        <taxon>Bacteria</taxon>
        <taxon>Pseudomonadati</taxon>
        <taxon>Pseudomonadota</taxon>
        <taxon>Gammaproteobacteria</taxon>
        <taxon>Enterobacterales</taxon>
        <taxon>Budviciaceae</taxon>
        <taxon>Leminorella</taxon>
    </lineage>
</organism>
<reference evidence="1" key="1">
    <citation type="submission" date="2022-06" db="EMBL/GenBank/DDBJ databases">
        <title>Draft genome sequences of Leminorella grimontii str. JCM5902.</title>
        <authorList>
            <person name="Wakabayashi Y."/>
            <person name="Kojima K."/>
        </authorList>
    </citation>
    <scope>NUCLEOTIDE SEQUENCE</scope>
    <source>
        <strain evidence="1">JCM 5902</strain>
    </source>
</reference>
<evidence type="ECO:0008006" key="3">
    <source>
        <dbReference type="Google" id="ProtNLM"/>
    </source>
</evidence>
<sequence>MKKWFSRLFGKTAAMSYVDFTDHFAKALRQAQPDLEVTIVTEGEIRIENDQGLFFVMHLDNAFSHYQSHPETLSGIVEMFIKSIAQAVQPDGMALQAEGRIIPVIKNKGWLEDVRRQLSQLESDPTALEASLDYAYEVYNDELLVVYAEDRDENMRYLMRSEIEALGLSPDEVRELAMTNLRSCVSEVSVEHTSTFSVISAGETYEASMLLMDELWDNEQFAPGEGELLVAIPCRSMLMFTRNEPEKAKALRLMADVVYKGEDYSLTNRIFVRRDGKFIPFD</sequence>
<dbReference type="EMBL" id="BRLH01000003">
    <property type="protein sequence ID" value="GKX55686.1"/>
    <property type="molecule type" value="Genomic_DNA"/>
</dbReference>
<dbReference type="Pfam" id="PF07285">
    <property type="entry name" value="DUF1444"/>
    <property type="match status" value="1"/>
</dbReference>
<evidence type="ECO:0000313" key="1">
    <source>
        <dbReference type="EMBL" id="GKX55686.1"/>
    </source>
</evidence>
<proteinExistence type="predicted"/>
<comment type="caution">
    <text evidence="1">The sequence shown here is derived from an EMBL/GenBank/DDBJ whole genome shotgun (WGS) entry which is preliminary data.</text>
</comment>
<evidence type="ECO:0000313" key="2">
    <source>
        <dbReference type="Proteomes" id="UP001058124"/>
    </source>
</evidence>
<protein>
    <recommendedName>
        <fullName evidence="3">DUF1444 family protein</fullName>
    </recommendedName>
</protein>
<name>A0AAV5N0N6_9GAMM</name>
<keyword evidence="2" id="KW-1185">Reference proteome</keyword>
<dbReference type="InterPro" id="IPR010838">
    <property type="entry name" value="DUF1444"/>
</dbReference>
<dbReference type="AlphaFoldDB" id="A0AAV5N0N6"/>
<gene>
    <name evidence="1" type="ORF">SOASR030_17980</name>
</gene>
<dbReference type="Proteomes" id="UP001058124">
    <property type="component" value="Unassembled WGS sequence"/>
</dbReference>
<accession>A0AAV5N0N6</accession>